<organism evidence="2 3">
    <name type="scientific">Dreissena polymorpha</name>
    <name type="common">Zebra mussel</name>
    <name type="synonym">Mytilus polymorpha</name>
    <dbReference type="NCBI Taxonomy" id="45954"/>
    <lineage>
        <taxon>Eukaryota</taxon>
        <taxon>Metazoa</taxon>
        <taxon>Spiralia</taxon>
        <taxon>Lophotrochozoa</taxon>
        <taxon>Mollusca</taxon>
        <taxon>Bivalvia</taxon>
        <taxon>Autobranchia</taxon>
        <taxon>Heteroconchia</taxon>
        <taxon>Euheterodonta</taxon>
        <taxon>Imparidentia</taxon>
        <taxon>Neoheterodontei</taxon>
        <taxon>Myida</taxon>
        <taxon>Dreissenoidea</taxon>
        <taxon>Dreissenidae</taxon>
        <taxon>Dreissena</taxon>
    </lineage>
</organism>
<comment type="caution">
    <text evidence="2">The sequence shown here is derived from an EMBL/GenBank/DDBJ whole genome shotgun (WGS) entry which is preliminary data.</text>
</comment>
<reference evidence="2" key="1">
    <citation type="journal article" date="2019" name="bioRxiv">
        <title>The Genome of the Zebra Mussel, Dreissena polymorpha: A Resource for Invasive Species Research.</title>
        <authorList>
            <person name="McCartney M.A."/>
            <person name="Auch B."/>
            <person name="Kono T."/>
            <person name="Mallez S."/>
            <person name="Zhang Y."/>
            <person name="Obille A."/>
            <person name="Becker A."/>
            <person name="Abrahante J.E."/>
            <person name="Garbe J."/>
            <person name="Badalamenti J.P."/>
            <person name="Herman A."/>
            <person name="Mangelson H."/>
            <person name="Liachko I."/>
            <person name="Sullivan S."/>
            <person name="Sone E.D."/>
            <person name="Koren S."/>
            <person name="Silverstein K.A.T."/>
            <person name="Beckman K.B."/>
            <person name="Gohl D.M."/>
        </authorList>
    </citation>
    <scope>NUCLEOTIDE SEQUENCE</scope>
    <source>
        <strain evidence="2">Duluth1</strain>
        <tissue evidence="2">Whole animal</tissue>
    </source>
</reference>
<dbReference type="Proteomes" id="UP000828390">
    <property type="component" value="Unassembled WGS sequence"/>
</dbReference>
<protein>
    <submittedName>
        <fullName evidence="2">Uncharacterized protein</fullName>
    </submittedName>
</protein>
<gene>
    <name evidence="2" type="ORF">DPMN_106139</name>
</gene>
<feature type="region of interest" description="Disordered" evidence="1">
    <location>
        <begin position="1"/>
        <end position="53"/>
    </location>
</feature>
<dbReference type="AlphaFoldDB" id="A0A9D4QI56"/>
<feature type="compositionally biased region" description="Polar residues" evidence="1">
    <location>
        <begin position="15"/>
        <end position="29"/>
    </location>
</feature>
<name>A0A9D4QI56_DREPO</name>
<reference evidence="2" key="2">
    <citation type="submission" date="2020-11" db="EMBL/GenBank/DDBJ databases">
        <authorList>
            <person name="McCartney M.A."/>
            <person name="Auch B."/>
            <person name="Kono T."/>
            <person name="Mallez S."/>
            <person name="Becker A."/>
            <person name="Gohl D.M."/>
            <person name="Silverstein K.A.T."/>
            <person name="Koren S."/>
            <person name="Bechman K.B."/>
            <person name="Herman A."/>
            <person name="Abrahante J.E."/>
            <person name="Garbe J."/>
        </authorList>
    </citation>
    <scope>NUCLEOTIDE SEQUENCE</scope>
    <source>
        <strain evidence="2">Duluth1</strain>
        <tissue evidence="2">Whole animal</tissue>
    </source>
</reference>
<proteinExistence type="predicted"/>
<evidence type="ECO:0000313" key="2">
    <source>
        <dbReference type="EMBL" id="KAH3832843.1"/>
    </source>
</evidence>
<feature type="compositionally biased region" description="Basic and acidic residues" evidence="1">
    <location>
        <begin position="30"/>
        <end position="39"/>
    </location>
</feature>
<accession>A0A9D4QI56</accession>
<feature type="compositionally biased region" description="Basic and acidic residues" evidence="1">
    <location>
        <begin position="1"/>
        <end position="12"/>
    </location>
</feature>
<sequence>MEAATKDIKELQGNKFPTQSVNKLSLRQNYDSKKHETGPKPKSKGQQSKPLKTKGKFKPCYRCNRTNYLANCRFKNSKCPKCGKTGNIVPACKQNFHNLDVAEEEYEEYMFNIRDDNDMKFIKVNLEVNGKRYIIDKPSAILKISRYRYALLQAKFTPVKIFYKMVNFMMDVSTDQIEKKINSYIVCQRF</sequence>
<evidence type="ECO:0000313" key="3">
    <source>
        <dbReference type="Proteomes" id="UP000828390"/>
    </source>
</evidence>
<evidence type="ECO:0000256" key="1">
    <source>
        <dbReference type="SAM" id="MobiDB-lite"/>
    </source>
</evidence>
<keyword evidence="3" id="KW-1185">Reference proteome</keyword>
<dbReference type="EMBL" id="JAIWYP010000004">
    <property type="protein sequence ID" value="KAH3832843.1"/>
    <property type="molecule type" value="Genomic_DNA"/>
</dbReference>